<dbReference type="EMBL" id="JAULSN010000009">
    <property type="protein sequence ID" value="KAK3364913.1"/>
    <property type="molecule type" value="Genomic_DNA"/>
</dbReference>
<evidence type="ECO:0000313" key="2">
    <source>
        <dbReference type="Proteomes" id="UP001287356"/>
    </source>
</evidence>
<protein>
    <submittedName>
        <fullName evidence="1">Uncharacterized protein</fullName>
    </submittedName>
</protein>
<evidence type="ECO:0000313" key="1">
    <source>
        <dbReference type="EMBL" id="KAK3364913.1"/>
    </source>
</evidence>
<proteinExistence type="predicted"/>
<sequence>MDPLLMDPLPEPDVIADALNTPRIQSQRIANVGALQNQNNILAAIQALSQQTNQQIQDLGQQLSHDLGQRLDHTNQRIDALGQQLNQRFSTLEHRQYNFEIASTNRHLFLDHGKNVLQQPVDIRNGGNIPGFPLTHTQLYTIDDATADAILPALGIQLPPNTPLGIKQETIGQTRKEVKKKQLGDQDGD</sequence>
<gene>
    <name evidence="1" type="ORF">B0T24DRAFT_683561</name>
</gene>
<comment type="caution">
    <text evidence="1">The sequence shown here is derived from an EMBL/GenBank/DDBJ whole genome shotgun (WGS) entry which is preliminary data.</text>
</comment>
<reference evidence="1" key="1">
    <citation type="journal article" date="2023" name="Mol. Phylogenet. Evol.">
        <title>Genome-scale phylogeny and comparative genomics of the fungal order Sordariales.</title>
        <authorList>
            <person name="Hensen N."/>
            <person name="Bonometti L."/>
            <person name="Westerberg I."/>
            <person name="Brannstrom I.O."/>
            <person name="Guillou S."/>
            <person name="Cros-Aarteil S."/>
            <person name="Calhoun S."/>
            <person name="Haridas S."/>
            <person name="Kuo A."/>
            <person name="Mondo S."/>
            <person name="Pangilinan J."/>
            <person name="Riley R."/>
            <person name="LaButti K."/>
            <person name="Andreopoulos B."/>
            <person name="Lipzen A."/>
            <person name="Chen C."/>
            <person name="Yan M."/>
            <person name="Daum C."/>
            <person name="Ng V."/>
            <person name="Clum A."/>
            <person name="Steindorff A."/>
            <person name="Ohm R.A."/>
            <person name="Martin F."/>
            <person name="Silar P."/>
            <person name="Natvig D.O."/>
            <person name="Lalanne C."/>
            <person name="Gautier V."/>
            <person name="Ament-Velasquez S.L."/>
            <person name="Kruys A."/>
            <person name="Hutchinson M.I."/>
            <person name="Powell A.J."/>
            <person name="Barry K."/>
            <person name="Miller A.N."/>
            <person name="Grigoriev I.V."/>
            <person name="Debuchy R."/>
            <person name="Gladieux P."/>
            <person name="Hiltunen Thoren M."/>
            <person name="Johannesson H."/>
        </authorList>
    </citation>
    <scope>NUCLEOTIDE SEQUENCE</scope>
    <source>
        <strain evidence="1">CBS 958.72</strain>
    </source>
</reference>
<organism evidence="1 2">
    <name type="scientific">Lasiosphaeria ovina</name>
    <dbReference type="NCBI Taxonomy" id="92902"/>
    <lineage>
        <taxon>Eukaryota</taxon>
        <taxon>Fungi</taxon>
        <taxon>Dikarya</taxon>
        <taxon>Ascomycota</taxon>
        <taxon>Pezizomycotina</taxon>
        <taxon>Sordariomycetes</taxon>
        <taxon>Sordariomycetidae</taxon>
        <taxon>Sordariales</taxon>
        <taxon>Lasiosphaeriaceae</taxon>
        <taxon>Lasiosphaeria</taxon>
    </lineage>
</organism>
<dbReference type="Proteomes" id="UP001287356">
    <property type="component" value="Unassembled WGS sequence"/>
</dbReference>
<keyword evidence="2" id="KW-1185">Reference proteome</keyword>
<dbReference type="AlphaFoldDB" id="A0AAE0JV95"/>
<name>A0AAE0JV95_9PEZI</name>
<accession>A0AAE0JV95</accession>
<reference evidence="1" key="2">
    <citation type="submission" date="2023-06" db="EMBL/GenBank/DDBJ databases">
        <authorList>
            <consortium name="Lawrence Berkeley National Laboratory"/>
            <person name="Haridas S."/>
            <person name="Hensen N."/>
            <person name="Bonometti L."/>
            <person name="Westerberg I."/>
            <person name="Brannstrom I.O."/>
            <person name="Guillou S."/>
            <person name="Cros-Aarteil S."/>
            <person name="Calhoun S."/>
            <person name="Kuo A."/>
            <person name="Mondo S."/>
            <person name="Pangilinan J."/>
            <person name="Riley R."/>
            <person name="Labutti K."/>
            <person name="Andreopoulos B."/>
            <person name="Lipzen A."/>
            <person name="Chen C."/>
            <person name="Yanf M."/>
            <person name="Daum C."/>
            <person name="Ng V."/>
            <person name="Clum A."/>
            <person name="Steindorff A."/>
            <person name="Ohm R."/>
            <person name="Martin F."/>
            <person name="Silar P."/>
            <person name="Natvig D."/>
            <person name="Lalanne C."/>
            <person name="Gautier V."/>
            <person name="Ament-Velasquez S.L."/>
            <person name="Kruys A."/>
            <person name="Hutchinson M.I."/>
            <person name="Powell A.J."/>
            <person name="Barry K."/>
            <person name="Miller A.N."/>
            <person name="Grigoriev I.V."/>
            <person name="Debuchy R."/>
            <person name="Gladieux P."/>
            <person name="Thoren M.H."/>
            <person name="Johannesson H."/>
        </authorList>
    </citation>
    <scope>NUCLEOTIDE SEQUENCE</scope>
    <source>
        <strain evidence="1">CBS 958.72</strain>
    </source>
</reference>